<evidence type="ECO:0000259" key="8">
    <source>
        <dbReference type="PROSITE" id="PS50026"/>
    </source>
</evidence>
<dbReference type="InterPro" id="IPR002172">
    <property type="entry name" value="LDrepeatLR_classA_rpt"/>
</dbReference>
<dbReference type="InterPro" id="IPR014853">
    <property type="entry name" value="VWF/SSPO/ZAN-like_Cys-rich_dom"/>
</dbReference>
<dbReference type="Pfam" id="PF23244">
    <property type="entry name" value="VWF"/>
    <property type="match status" value="1"/>
</dbReference>
<dbReference type="InterPro" id="IPR036084">
    <property type="entry name" value="Ser_inhib-like_sf"/>
</dbReference>
<dbReference type="SUPFAM" id="SSF57424">
    <property type="entry name" value="LDL receptor-like module"/>
    <property type="match status" value="4"/>
</dbReference>
<dbReference type="PANTHER" id="PTHR11339">
    <property type="entry name" value="EXTRACELLULAR MATRIX GLYCOPROTEIN RELATED"/>
    <property type="match status" value="1"/>
</dbReference>
<dbReference type="InterPro" id="IPR036055">
    <property type="entry name" value="LDL_receptor-like_sf"/>
</dbReference>
<feature type="chain" id="PRO_5029513240" evidence="7">
    <location>
        <begin position="24"/>
        <end position="1936"/>
    </location>
</feature>
<evidence type="ECO:0000313" key="11">
    <source>
        <dbReference type="Proteomes" id="UP000549394"/>
    </source>
</evidence>
<feature type="disulfide bond" evidence="6">
    <location>
        <begin position="1567"/>
        <end position="1582"/>
    </location>
</feature>
<dbReference type="InterPro" id="IPR000742">
    <property type="entry name" value="EGF"/>
</dbReference>
<feature type="disulfide bond" evidence="5">
    <location>
        <begin position="131"/>
        <end position="140"/>
    </location>
</feature>
<dbReference type="CDD" id="cd00112">
    <property type="entry name" value="LDLa"/>
    <property type="match status" value="4"/>
</dbReference>
<keyword evidence="7" id="KW-0732">Signal</keyword>
<dbReference type="InterPro" id="IPR050780">
    <property type="entry name" value="Mucin_vWF_Thrombospondin_sf"/>
</dbReference>
<dbReference type="Pfam" id="PF01826">
    <property type="entry name" value="TIL"/>
    <property type="match status" value="2"/>
</dbReference>
<dbReference type="InterPro" id="IPR023415">
    <property type="entry name" value="LDLR_class-A_CS"/>
</dbReference>
<reference evidence="10 11" key="1">
    <citation type="submission" date="2020-08" db="EMBL/GenBank/DDBJ databases">
        <authorList>
            <person name="Hejnol A."/>
        </authorList>
    </citation>
    <scope>NUCLEOTIDE SEQUENCE [LARGE SCALE GENOMIC DNA]</scope>
</reference>
<dbReference type="InterPro" id="IPR001846">
    <property type="entry name" value="VWF_type-D"/>
</dbReference>
<evidence type="ECO:0000256" key="4">
    <source>
        <dbReference type="ARBA" id="ARBA00023180"/>
    </source>
</evidence>
<dbReference type="SMART" id="SM00832">
    <property type="entry name" value="C8"/>
    <property type="match status" value="3"/>
</dbReference>
<dbReference type="PROSITE" id="PS50026">
    <property type="entry name" value="EGF_3"/>
    <property type="match status" value="1"/>
</dbReference>
<sequence>MLDILHLKLIICTLIILFNIVKGEKHFCPDFKTTKKTETAPCSDFFDRVLKRWILDQNGSNLGNLTAKEAQSKINEWSNSPDKTRMCQYNREYREPIEKCCQGWKGDDCSMPLCNPPCLNGICTAPKTCQCEQGYSGIACDQQKDLITENMKYCFSTLDCSGKVSSTDPINKESCCGASGSTWGITGGACLSCNGDIVSSSDPTKPAIVKQKYNIGFHTCMNYAGKVFRTFDGLQYLFEGFCEYTVYSDATKTVTTKIIDCDELETCHQNLTFILNTRTTVEASGHNIFVNGKQISISHSGKQSLSNVKFEWIGDYIFLEYAELRAKWLIDGSSTWFISIDDAKSPRNSQIQGICGNFDGDALNDMRQKNGQIAVYPAAMANSFSIRDLSSKGEVCPDAPSTTFECKNDGILEEAKEKCNSFKKFPMSVCQESVDARIYISLCIHDFCKLSKKSKKEISVEKMLCFYMEMYTYECAIHGVIIDNVKQNICPRKCPANMTYKSCVPQCQKTCKSLYTFTSDKMCQNECVPGCQCEDGTYFDAESEKCVKPENCSCHFQAKRYHPGDKVKVDCNECQCENGRWICEQNPCPKECSVIGYQHFQTFDGDLYDLRGDDCEYTLVETETGESGKHNIKVKYEIEDCTDMVVLCTTAIIVEYQNNTVKVQKERDRPLKLIFNNKVMSNLERNPIMMESFVVKQVTSLFTVLQGFGFSIDFDANGRVYIYLSPYFIGKVKGLCGNMNGSPKDDRQSKANGPHSNLIEFSESYRQLSCKSLKRKKAGEVIDPCTTQSRRADSAQKICKILVDEKDVFAPCLDYIDGSYYQEMCEYDLCASDAAFGYKSLCVVVTAMAKKCLEKGIKIEWKRNDLLATKCSDSSYKCSNDKLYRECSSSAVNCRDGKNPLAHNEERCYAGCSCPSGQRMDAENRCVSIEKCTCYDESDKSSPYKKSGTVIKKHCKDCICVNGSWECKEADCSFKNCEKNQIWKENAVTCGVSCSDYSFKDQCGDLEYYTGCACPDGLLLSPDKSCVKPETCPCLHNGQLYNKTDILHDGCSYYACIGGLWKKTATDDEDCQGICKASGDPHYLTFDGKWYSFQGPCTYYLVQHKEISIIGENVPCGTTGATCTKSIKVITGRMIIHLIHGADVYINNVTVDVTNPIAFDNLKIGEIGSFTSIYFSKLKVTILWDKHTRVYIYMNQMYKGQVKGLCGNYDDDSENDFGESQNSFEFGSTWEVSGTCSGSPPEAHPCKLHPERFEWAKSICRVIKEGPVFAKCRQSVPNYELFYKDCLWDACGCNTGGDYECVCASIANFADECNRRAIPSKWRSQHLCPIMCTGNSEYRECGPSCPQTCKNIGDEKDKYCDHGPCVEGCYCKEGYILHNAKCIPAADCSCYYKETAYPKGSLLRKNCQNCTCINGLFNCVGDMCNITCKANEQKCKTAEKCILKDFVCDGMYDCPDLSDESNCKKKCLPTEFSCFMGKKCISMNYICDGKNDCLDNSDETGCKPPKCEKTEFQCANGRCIDETFRCDGYPDCGLGDKSDEVNCTNQCKGDKHFLCDNGECIPSIARCDLHSDCGDGSDEKDCWTTSLPNVTEVITTTPAPTHTSTFNATTFSPLCQSGENPVSYNYNNKIMNIIRDPEGKHDVESGLLGSGATWVDLMNLKKHTFTITPKEPTFNILLRIEFAVKNVKSVKVKFYCPDEKVEETDPVIPEISSEFTRFYKNFDHPGYKYDKIELYFEVEESSPLEIKDLNLILCSEILSSTASTLSATTMVQETTASTECQGGTNIVFDYYNQQKMVLQSSSYPKRDLSSVLKGSNKSYTEEGYQVQLTITPKDRDGSYMVKRLRVKFRNVAYYQIELYTNNNSIVRSHNIEVFGVEGSFDEIGHGVEINHINIYFTKRPGINNDVDLFEFSSEMCFNELSKPSIYTFSVIKCISL</sequence>
<dbReference type="FunFam" id="2.10.25.10:FF:000055">
    <property type="entry name" value="alpha-tectorin isoform X1"/>
    <property type="match status" value="1"/>
</dbReference>
<evidence type="ECO:0000313" key="10">
    <source>
        <dbReference type="EMBL" id="CAD5114007.1"/>
    </source>
</evidence>
<dbReference type="PROSITE" id="PS01209">
    <property type="entry name" value="LDLRA_1"/>
    <property type="match status" value="1"/>
</dbReference>
<feature type="disulfide bond" evidence="6">
    <location>
        <begin position="1514"/>
        <end position="1532"/>
    </location>
</feature>
<dbReference type="SMART" id="SM00215">
    <property type="entry name" value="VWC_out"/>
    <property type="match status" value="2"/>
</dbReference>
<dbReference type="Proteomes" id="UP000549394">
    <property type="component" value="Unassembled WGS sequence"/>
</dbReference>
<dbReference type="Gene3D" id="2.10.25.10">
    <property type="entry name" value="Laminin"/>
    <property type="match status" value="4"/>
</dbReference>
<keyword evidence="3 5" id="KW-1015">Disulfide bond</keyword>
<dbReference type="Pfam" id="PF08742">
    <property type="entry name" value="C8"/>
    <property type="match status" value="3"/>
</dbReference>
<evidence type="ECO:0000259" key="9">
    <source>
        <dbReference type="PROSITE" id="PS51233"/>
    </source>
</evidence>
<dbReference type="SUPFAM" id="SSF57567">
    <property type="entry name" value="Serine protease inhibitors"/>
    <property type="match status" value="4"/>
</dbReference>
<evidence type="ECO:0000256" key="2">
    <source>
        <dbReference type="ARBA" id="ARBA00022889"/>
    </source>
</evidence>
<feature type="disulfide bond" evidence="6">
    <location>
        <begin position="1555"/>
        <end position="1573"/>
    </location>
</feature>
<proteinExistence type="predicted"/>
<evidence type="ECO:0000256" key="3">
    <source>
        <dbReference type="ARBA" id="ARBA00023157"/>
    </source>
</evidence>
<comment type="caution">
    <text evidence="10">The sequence shown here is derived from an EMBL/GenBank/DDBJ whole genome shotgun (WGS) entry which is preliminary data.</text>
</comment>
<dbReference type="PRINTS" id="PR00261">
    <property type="entry name" value="LDLRECEPTOR"/>
</dbReference>
<dbReference type="PANTHER" id="PTHR11339:SF386">
    <property type="entry name" value="HEMOLECTIN, ISOFORM A"/>
    <property type="match status" value="1"/>
</dbReference>
<dbReference type="Pfam" id="PF00094">
    <property type="entry name" value="VWD"/>
    <property type="match status" value="3"/>
</dbReference>
<feature type="disulfide bond" evidence="6">
    <location>
        <begin position="1487"/>
        <end position="1502"/>
    </location>
</feature>
<feature type="signal peptide" evidence="7">
    <location>
        <begin position="1"/>
        <end position="23"/>
    </location>
</feature>
<dbReference type="PROSITE" id="PS01186">
    <property type="entry name" value="EGF_2"/>
    <property type="match status" value="1"/>
</dbReference>
<feature type="domain" description="VWFD" evidence="9">
    <location>
        <begin position="218"/>
        <end position="397"/>
    </location>
</feature>
<feature type="domain" description="VWFD" evidence="9">
    <location>
        <begin position="590"/>
        <end position="773"/>
    </location>
</feature>
<keyword evidence="1" id="KW-0677">Repeat</keyword>
<dbReference type="OrthoDB" id="6287323at2759"/>
<evidence type="ECO:0000256" key="6">
    <source>
        <dbReference type="PROSITE-ProRule" id="PRU00124"/>
    </source>
</evidence>
<evidence type="ECO:0000256" key="5">
    <source>
        <dbReference type="PROSITE-ProRule" id="PRU00076"/>
    </source>
</evidence>
<evidence type="ECO:0000256" key="7">
    <source>
        <dbReference type="SAM" id="SignalP"/>
    </source>
</evidence>
<dbReference type="PROSITE" id="PS50068">
    <property type="entry name" value="LDLRA_2"/>
    <property type="match status" value="4"/>
</dbReference>
<dbReference type="SMART" id="SM00216">
    <property type="entry name" value="VWD"/>
    <property type="match status" value="3"/>
</dbReference>
<dbReference type="CDD" id="cd19941">
    <property type="entry name" value="TIL"/>
    <property type="match status" value="4"/>
</dbReference>
<dbReference type="EMBL" id="CAJFCJ010000004">
    <property type="protein sequence ID" value="CAD5114007.1"/>
    <property type="molecule type" value="Genomic_DNA"/>
</dbReference>
<feature type="disulfide bond" evidence="6">
    <location>
        <begin position="1507"/>
        <end position="1519"/>
    </location>
</feature>
<keyword evidence="5" id="KW-0245">EGF-like domain</keyword>
<feature type="disulfide bond" evidence="6">
    <location>
        <begin position="1448"/>
        <end position="1463"/>
    </location>
</feature>
<dbReference type="PROSITE" id="PS00022">
    <property type="entry name" value="EGF_1"/>
    <property type="match status" value="1"/>
</dbReference>
<protein>
    <submittedName>
        <fullName evidence="10">DgyrCDS3170</fullName>
    </submittedName>
</protein>
<gene>
    <name evidence="10" type="ORF">DGYR_LOCUS2900</name>
</gene>
<name>A0A7I8VDI8_9ANNE</name>
<dbReference type="InterPro" id="IPR002919">
    <property type="entry name" value="TIL_dom"/>
</dbReference>
<keyword evidence="11" id="KW-1185">Reference proteome</keyword>
<keyword evidence="4" id="KW-0325">Glycoprotein</keyword>
<feature type="domain" description="VWFD" evidence="9">
    <location>
        <begin position="1073"/>
        <end position="1237"/>
    </location>
</feature>
<dbReference type="SMART" id="SM00192">
    <property type="entry name" value="LDLa"/>
    <property type="match status" value="4"/>
</dbReference>
<evidence type="ECO:0000256" key="1">
    <source>
        <dbReference type="ARBA" id="ARBA00022737"/>
    </source>
</evidence>
<dbReference type="InterPro" id="IPR001007">
    <property type="entry name" value="VWF_dom"/>
</dbReference>
<keyword evidence="2" id="KW-0130">Cell adhesion</keyword>
<dbReference type="Pfam" id="PF00057">
    <property type="entry name" value="Ldl_recept_a"/>
    <property type="match status" value="4"/>
</dbReference>
<dbReference type="Gene3D" id="4.10.400.10">
    <property type="entry name" value="Low-density Lipoprotein Receptor"/>
    <property type="match status" value="4"/>
</dbReference>
<accession>A0A7I8VDI8</accession>
<dbReference type="GO" id="GO:0007155">
    <property type="term" value="P:cell adhesion"/>
    <property type="evidence" value="ECO:0007669"/>
    <property type="project" value="UniProtKB-KW"/>
</dbReference>
<dbReference type="PROSITE" id="PS51233">
    <property type="entry name" value="VWFD"/>
    <property type="match status" value="3"/>
</dbReference>
<comment type="caution">
    <text evidence="5">Lacks conserved residue(s) required for the propagation of feature annotation.</text>
</comment>
<feature type="domain" description="EGF-like" evidence="8">
    <location>
        <begin position="110"/>
        <end position="141"/>
    </location>
</feature>
<organism evidence="10 11">
    <name type="scientific">Dimorphilus gyrociliatus</name>
    <dbReference type="NCBI Taxonomy" id="2664684"/>
    <lineage>
        <taxon>Eukaryota</taxon>
        <taxon>Metazoa</taxon>
        <taxon>Spiralia</taxon>
        <taxon>Lophotrochozoa</taxon>
        <taxon>Annelida</taxon>
        <taxon>Polychaeta</taxon>
        <taxon>Polychaeta incertae sedis</taxon>
        <taxon>Dinophilidae</taxon>
        <taxon>Dimorphilus</taxon>
    </lineage>
</organism>